<keyword evidence="3 7" id="KW-1133">Transmembrane helix</keyword>
<evidence type="ECO:0000256" key="3">
    <source>
        <dbReference type="ARBA" id="ARBA00022989"/>
    </source>
</evidence>
<dbReference type="EMBL" id="OD001858">
    <property type="protein sequence ID" value="CAD7403416.1"/>
    <property type="molecule type" value="Genomic_DNA"/>
</dbReference>
<feature type="transmembrane region" description="Helical" evidence="7">
    <location>
        <begin position="213"/>
        <end position="230"/>
    </location>
</feature>
<proteinExistence type="predicted"/>
<feature type="transmembrane region" description="Helical" evidence="7">
    <location>
        <begin position="309"/>
        <end position="326"/>
    </location>
</feature>
<sequence>MSSRRKKTQKIDMSDISKPIHNNKQQFSQESASRAYTSHLRENKGRYNDTFLKIFGFTLEDFSSWNKFVSLLFKPKDPASLGVVRALFGVLMVLDVVEERGLANADIKWGDPNECRFPLFDVLKPLPLDWMCIIHLIMWAGAFGIMLGLFFKWSCVAFIAPYWYIVLLDKSSWNNHSYLYGLISILLLGTDANRFWSIDGLFGRIRSNSHVPLWNYMVLRFQFFVLYFFAGLKKMDRDWIEGHSLSNLSSHWVFEPFKLLLSPEQVDYWIIHQFGFLLDLTISFWLFFDKTRPYALIFCTSFHLMNSRIFSIGMFPYVCLVMQPIFCHVDWPRHFMALFHFKRQVKTFPVDAIQENELCIYPERDHLKSIDSKKVVGSSSPTRKRPGTNLNWRHHLTAILLLCYGSMQCFLPYSHFITKGYNNWTKGLYGYSWDMMVHSWDTILVVVKVVDKDTGKEHFIDPDAWVQTNRWSKHADMIVQYAHCIKHNLLSQGDHQLTSDNISIFIDVWCSLNGRFQQRMFDPKLDLLQVSWSPFIEVTWLMPLLTEFSLWRWKIKHLEEDIFSWSNYTDSLFVADFPGKSN</sequence>
<evidence type="ECO:0000256" key="2">
    <source>
        <dbReference type="ARBA" id="ARBA00022692"/>
    </source>
</evidence>
<comment type="subcellular location">
    <subcellularLocation>
        <location evidence="1">Endomembrane system</location>
        <topology evidence="1">Multi-pass membrane protein</topology>
    </subcellularLocation>
</comment>
<evidence type="ECO:0000313" key="9">
    <source>
        <dbReference type="EMBL" id="CAD7403416.1"/>
    </source>
</evidence>
<reference evidence="9" key="1">
    <citation type="submission" date="2020-11" db="EMBL/GenBank/DDBJ databases">
        <authorList>
            <person name="Tran Van P."/>
        </authorList>
    </citation>
    <scope>NUCLEOTIDE SEQUENCE</scope>
</reference>
<gene>
    <name evidence="9" type="ORF">TPSB3V08_LOCUS4036</name>
</gene>
<dbReference type="InterPro" id="IPR053934">
    <property type="entry name" value="HTTM_dom"/>
</dbReference>
<dbReference type="GO" id="GO:0008488">
    <property type="term" value="F:gamma-glutamyl carboxylase activity"/>
    <property type="evidence" value="ECO:0007669"/>
    <property type="project" value="InterPro"/>
</dbReference>
<dbReference type="GO" id="GO:0012505">
    <property type="term" value="C:endomembrane system"/>
    <property type="evidence" value="ECO:0007669"/>
    <property type="project" value="UniProtKB-SubCell"/>
</dbReference>
<evidence type="ECO:0000259" key="8">
    <source>
        <dbReference type="SMART" id="SM00752"/>
    </source>
</evidence>
<dbReference type="PANTHER" id="PTHR12639:SF6">
    <property type="entry name" value="VITAMIN K-DEPENDENT GAMMA-CARBOXYLASE"/>
    <property type="match status" value="1"/>
</dbReference>
<name>A0A7R9CVS6_TIMPO</name>
<evidence type="ECO:0000256" key="5">
    <source>
        <dbReference type="ARBA" id="ARBA00023157"/>
    </source>
</evidence>
<dbReference type="InterPro" id="IPR053935">
    <property type="entry name" value="VKGC_lumenal_dom"/>
</dbReference>
<dbReference type="AlphaFoldDB" id="A0A7R9CVS6"/>
<dbReference type="SMART" id="SM00752">
    <property type="entry name" value="HTTM"/>
    <property type="match status" value="1"/>
</dbReference>
<organism evidence="9">
    <name type="scientific">Timema poppense</name>
    <name type="common">Walking stick</name>
    <dbReference type="NCBI Taxonomy" id="170557"/>
    <lineage>
        <taxon>Eukaryota</taxon>
        <taxon>Metazoa</taxon>
        <taxon>Ecdysozoa</taxon>
        <taxon>Arthropoda</taxon>
        <taxon>Hexapoda</taxon>
        <taxon>Insecta</taxon>
        <taxon>Pterygota</taxon>
        <taxon>Neoptera</taxon>
        <taxon>Polyneoptera</taxon>
        <taxon>Phasmatodea</taxon>
        <taxon>Timematodea</taxon>
        <taxon>Timematoidea</taxon>
        <taxon>Timematidae</taxon>
        <taxon>Timema</taxon>
    </lineage>
</organism>
<dbReference type="InterPro" id="IPR007782">
    <property type="entry name" value="VKG_COase"/>
</dbReference>
<feature type="domain" description="HTTM-like" evidence="8">
    <location>
        <begin position="73"/>
        <end position="331"/>
    </location>
</feature>
<evidence type="ECO:0000256" key="1">
    <source>
        <dbReference type="ARBA" id="ARBA00004127"/>
    </source>
</evidence>
<evidence type="ECO:0000256" key="6">
    <source>
        <dbReference type="ARBA" id="ARBA00023239"/>
    </source>
</evidence>
<protein>
    <recommendedName>
        <fullName evidence="8">HTTM-like domain-containing protein</fullName>
    </recommendedName>
</protein>
<dbReference type="GO" id="GO:0019842">
    <property type="term" value="F:vitamin binding"/>
    <property type="evidence" value="ECO:0007669"/>
    <property type="project" value="TreeGrafter"/>
</dbReference>
<keyword evidence="5" id="KW-1015">Disulfide bond</keyword>
<evidence type="ECO:0000256" key="4">
    <source>
        <dbReference type="ARBA" id="ARBA00023136"/>
    </source>
</evidence>
<feature type="transmembrane region" description="Helical" evidence="7">
    <location>
        <begin position="136"/>
        <end position="165"/>
    </location>
</feature>
<dbReference type="Pfam" id="PF22777">
    <property type="entry name" value="VKGC_lumenal_dom"/>
    <property type="match status" value="1"/>
</dbReference>
<feature type="transmembrane region" description="Helical" evidence="7">
    <location>
        <begin position="268"/>
        <end position="288"/>
    </location>
</feature>
<keyword evidence="6" id="KW-0456">Lyase</keyword>
<dbReference type="Pfam" id="PF05090">
    <property type="entry name" value="HTTM"/>
    <property type="match status" value="1"/>
</dbReference>
<evidence type="ECO:0000256" key="7">
    <source>
        <dbReference type="SAM" id="Phobius"/>
    </source>
</evidence>
<keyword evidence="2 7" id="KW-0812">Transmembrane</keyword>
<dbReference type="InterPro" id="IPR011020">
    <property type="entry name" value="HTTM-like"/>
</dbReference>
<accession>A0A7R9CVS6</accession>
<feature type="transmembrane region" description="Helical" evidence="7">
    <location>
        <begin position="177"/>
        <end position="193"/>
    </location>
</feature>
<keyword evidence="4 7" id="KW-0472">Membrane</keyword>
<dbReference type="PANTHER" id="PTHR12639">
    <property type="entry name" value="VITAMIN K-DEPENDENT GAMMA-CARBOXYLASE"/>
    <property type="match status" value="1"/>
</dbReference>